<evidence type="ECO:0008006" key="3">
    <source>
        <dbReference type="Google" id="ProtNLM"/>
    </source>
</evidence>
<proteinExistence type="predicted"/>
<evidence type="ECO:0000313" key="2">
    <source>
        <dbReference type="Proteomes" id="UP000256708"/>
    </source>
</evidence>
<dbReference type="EMBL" id="QRGR01000037">
    <property type="protein sequence ID" value="RDV11906.1"/>
    <property type="molecule type" value="Genomic_DNA"/>
</dbReference>
<reference evidence="2" key="1">
    <citation type="submission" date="2018-08" db="EMBL/GenBank/DDBJ databases">
        <authorList>
            <person name="Liu Z.-W."/>
            <person name="Du Z.-J."/>
        </authorList>
    </citation>
    <scope>NUCLEOTIDE SEQUENCE [LARGE SCALE GENOMIC DNA]</scope>
    <source>
        <strain evidence="2">H4X</strain>
    </source>
</reference>
<gene>
    <name evidence="1" type="ORF">DXT99_23670</name>
</gene>
<protein>
    <recommendedName>
        <fullName evidence="3">DNA-binding protein</fullName>
    </recommendedName>
</protein>
<comment type="caution">
    <text evidence="1">The sequence shown here is derived from an EMBL/GenBank/DDBJ whole genome shotgun (WGS) entry which is preliminary data.</text>
</comment>
<dbReference type="OrthoDB" id="853993at2"/>
<name>A0A3D8L3I5_9BACT</name>
<keyword evidence="2" id="KW-1185">Reference proteome</keyword>
<sequence>MADKAHPRFVTPYKYAQLCGVSDSAIYQRIERGQLEVHVEQSLDGKEKRYVDTEKFPPEKLIYYPIQYKGKKKKKE</sequence>
<dbReference type="AlphaFoldDB" id="A0A3D8L3I5"/>
<dbReference type="RefSeq" id="WP_115568072.1">
    <property type="nucleotide sequence ID" value="NZ_QRGR01000037.1"/>
</dbReference>
<accession>A0A3D8L3I5</accession>
<organism evidence="1 2">
    <name type="scientific">Pontibacter diazotrophicus</name>
    <dbReference type="NCBI Taxonomy" id="1400979"/>
    <lineage>
        <taxon>Bacteria</taxon>
        <taxon>Pseudomonadati</taxon>
        <taxon>Bacteroidota</taxon>
        <taxon>Cytophagia</taxon>
        <taxon>Cytophagales</taxon>
        <taxon>Hymenobacteraceae</taxon>
        <taxon>Pontibacter</taxon>
    </lineage>
</organism>
<dbReference type="Proteomes" id="UP000256708">
    <property type="component" value="Unassembled WGS sequence"/>
</dbReference>
<evidence type="ECO:0000313" key="1">
    <source>
        <dbReference type="EMBL" id="RDV11906.1"/>
    </source>
</evidence>